<protein>
    <submittedName>
        <fullName evidence="2">Uncharacterized protein</fullName>
    </submittedName>
</protein>
<keyword evidence="3" id="KW-1185">Reference proteome</keyword>
<organism evidence="2 3">
    <name type="scientific">Plakobranchus ocellatus</name>
    <dbReference type="NCBI Taxonomy" id="259542"/>
    <lineage>
        <taxon>Eukaryota</taxon>
        <taxon>Metazoa</taxon>
        <taxon>Spiralia</taxon>
        <taxon>Lophotrochozoa</taxon>
        <taxon>Mollusca</taxon>
        <taxon>Gastropoda</taxon>
        <taxon>Heterobranchia</taxon>
        <taxon>Euthyneura</taxon>
        <taxon>Panpulmonata</taxon>
        <taxon>Sacoglossa</taxon>
        <taxon>Placobranchoidea</taxon>
        <taxon>Plakobranchidae</taxon>
        <taxon>Plakobranchus</taxon>
    </lineage>
</organism>
<feature type="region of interest" description="Disordered" evidence="1">
    <location>
        <begin position="11"/>
        <end position="38"/>
    </location>
</feature>
<accession>A0AAV4AW30</accession>
<dbReference type="EMBL" id="BLXT01004151">
    <property type="protein sequence ID" value="GFO10334.1"/>
    <property type="molecule type" value="Genomic_DNA"/>
</dbReference>
<evidence type="ECO:0000256" key="1">
    <source>
        <dbReference type="SAM" id="MobiDB-lite"/>
    </source>
</evidence>
<reference evidence="2 3" key="1">
    <citation type="journal article" date="2021" name="Elife">
        <title>Chloroplast acquisition without the gene transfer in kleptoplastic sea slugs, Plakobranchus ocellatus.</title>
        <authorList>
            <person name="Maeda T."/>
            <person name="Takahashi S."/>
            <person name="Yoshida T."/>
            <person name="Shimamura S."/>
            <person name="Takaki Y."/>
            <person name="Nagai Y."/>
            <person name="Toyoda A."/>
            <person name="Suzuki Y."/>
            <person name="Arimoto A."/>
            <person name="Ishii H."/>
            <person name="Satoh N."/>
            <person name="Nishiyama T."/>
            <person name="Hasebe M."/>
            <person name="Maruyama T."/>
            <person name="Minagawa J."/>
            <person name="Obokata J."/>
            <person name="Shigenobu S."/>
        </authorList>
    </citation>
    <scope>NUCLEOTIDE SEQUENCE [LARGE SCALE GENOMIC DNA]</scope>
</reference>
<gene>
    <name evidence="2" type="ORF">PoB_003683900</name>
</gene>
<proteinExistence type="predicted"/>
<sequence length="105" mass="11757">MNWILYIASSQQGDLRPGRRWRGSNPRQKGPYRSQGGLASHCASHGLWRWKMTRHDSKLHRTTRYLLLYGGVGGSVVSESALISTGTFLSRVRAPPSAPWPERGP</sequence>
<comment type="caution">
    <text evidence="2">The sequence shown here is derived from an EMBL/GenBank/DDBJ whole genome shotgun (WGS) entry which is preliminary data.</text>
</comment>
<dbReference type="AlphaFoldDB" id="A0AAV4AW30"/>
<evidence type="ECO:0000313" key="3">
    <source>
        <dbReference type="Proteomes" id="UP000735302"/>
    </source>
</evidence>
<name>A0AAV4AW30_9GAST</name>
<evidence type="ECO:0000313" key="2">
    <source>
        <dbReference type="EMBL" id="GFO10334.1"/>
    </source>
</evidence>
<dbReference type="Proteomes" id="UP000735302">
    <property type="component" value="Unassembled WGS sequence"/>
</dbReference>